<name>A0A373A0K2_9ACTN</name>
<dbReference type="Proteomes" id="UP000263377">
    <property type="component" value="Unassembled WGS sequence"/>
</dbReference>
<dbReference type="SMART" id="SM00322">
    <property type="entry name" value="KH"/>
    <property type="match status" value="1"/>
</dbReference>
<gene>
    <name evidence="5 9" type="primary">rny</name>
    <name evidence="9" type="ORF">DR950_30915</name>
</gene>
<protein>
    <recommendedName>
        <fullName evidence="5 6">Ribonuclease Y</fullName>
        <shortName evidence="5">RNase Y</shortName>
        <ecNumber evidence="5 6">3.1.-.-</ecNumber>
    </recommendedName>
</protein>
<keyword evidence="4 5" id="KW-0694">RNA-binding</keyword>
<dbReference type="InterPro" id="IPR022711">
    <property type="entry name" value="RNase_Y_N"/>
</dbReference>
<reference evidence="9 10" key="1">
    <citation type="submission" date="2018-08" db="EMBL/GenBank/DDBJ databases">
        <title>Diversity &amp; Physiological Properties of Lignin-Decomposing Actinobacteria from Soil.</title>
        <authorList>
            <person name="Roh S.G."/>
            <person name="Kim S.B."/>
        </authorList>
    </citation>
    <scope>NUCLEOTIDE SEQUENCE [LARGE SCALE GENOMIC DNA]</scope>
    <source>
        <strain evidence="9 10">MMS17-GH009</strain>
    </source>
</reference>
<evidence type="ECO:0000256" key="6">
    <source>
        <dbReference type="NCBIfam" id="TIGR03319"/>
    </source>
</evidence>
<dbReference type="EMBL" id="QVIG01000001">
    <property type="protein sequence ID" value="RGD61581.1"/>
    <property type="molecule type" value="Genomic_DNA"/>
</dbReference>
<evidence type="ECO:0000256" key="7">
    <source>
        <dbReference type="SAM" id="Coils"/>
    </source>
</evidence>
<dbReference type="AlphaFoldDB" id="A0A373A0K2"/>
<evidence type="ECO:0000256" key="5">
    <source>
        <dbReference type="HAMAP-Rule" id="MF_00335"/>
    </source>
</evidence>
<dbReference type="InterPro" id="IPR006675">
    <property type="entry name" value="HDIG_dom"/>
</dbReference>
<dbReference type="RefSeq" id="WP_117489695.1">
    <property type="nucleotide sequence ID" value="NZ_QVIG01000001.1"/>
</dbReference>
<dbReference type="NCBIfam" id="TIGR03319">
    <property type="entry name" value="RNase_Y"/>
    <property type="match status" value="1"/>
</dbReference>
<dbReference type="NCBIfam" id="TIGR00277">
    <property type="entry name" value="HDIG"/>
    <property type="match status" value="1"/>
</dbReference>
<dbReference type="InterPro" id="IPR003607">
    <property type="entry name" value="HD/PDEase_dom"/>
</dbReference>
<dbReference type="SMART" id="SM00471">
    <property type="entry name" value="HDc"/>
    <property type="match status" value="1"/>
</dbReference>
<evidence type="ECO:0000256" key="4">
    <source>
        <dbReference type="ARBA" id="ARBA00022884"/>
    </source>
</evidence>
<comment type="similarity">
    <text evidence="5">Belongs to the RNase Y family.</text>
</comment>
<dbReference type="InterPro" id="IPR036612">
    <property type="entry name" value="KH_dom_type_1_sf"/>
</dbReference>
<dbReference type="GO" id="GO:0005886">
    <property type="term" value="C:plasma membrane"/>
    <property type="evidence" value="ECO:0007669"/>
    <property type="project" value="UniProtKB-SubCell"/>
</dbReference>
<evidence type="ECO:0000256" key="3">
    <source>
        <dbReference type="ARBA" id="ARBA00022801"/>
    </source>
</evidence>
<dbReference type="Gene3D" id="1.10.3210.10">
    <property type="entry name" value="Hypothetical protein af1432"/>
    <property type="match status" value="1"/>
</dbReference>
<sequence>MGISAGTGPGGSLVPVAGSAVLLLLVVVAAAGLAIRRLRAARRGALAEAEQARRWAEEQSARQRTELARREEDMAEELRRLRRREDELAERSAELEQSRGEAEALVARRAAALERAAGLSAEQARAELLREAEDSARREAAVTVREIEREAREEGERRARDIVAGAVQRLATEQTAESAVTVLRLPNEDMKGRIIGREGRNIRAFEAVTGVNLIVDDTPESVQLSCFDPVRRETARLTLEQLVEDGRIHPTRIESLYERSREEVGQSCVRAGEDALLEARVDGVHPELVRTLGSLRYRASYGQNVLGHLLESAHLAGMMAAELGVDPEPVRRAALLHDIGKALTHESEGSHAAVGAELARRYGESAEVVHAIAAHHNEVDPRTVTAVLTQAADGCSGGRPGARKESLELYVRRLARLEEIARSHEGVAEVFAMQAGREVRVMVRPDAVDDLGAELIAREVARQVSTELTYPGQIRVTVVRESRATAVAG</sequence>
<dbReference type="InterPro" id="IPR006674">
    <property type="entry name" value="HD_domain"/>
</dbReference>
<dbReference type="InterPro" id="IPR004088">
    <property type="entry name" value="KH_dom_type_1"/>
</dbReference>
<organism evidence="9 10">
    <name type="scientific">Kitasatospora xanthocidica</name>
    <dbReference type="NCBI Taxonomy" id="83382"/>
    <lineage>
        <taxon>Bacteria</taxon>
        <taxon>Bacillati</taxon>
        <taxon>Actinomycetota</taxon>
        <taxon>Actinomycetes</taxon>
        <taxon>Kitasatosporales</taxon>
        <taxon>Streptomycetaceae</taxon>
        <taxon>Kitasatospora</taxon>
    </lineage>
</organism>
<dbReference type="GO" id="GO:0016787">
    <property type="term" value="F:hydrolase activity"/>
    <property type="evidence" value="ECO:0007669"/>
    <property type="project" value="UniProtKB-KW"/>
</dbReference>
<dbReference type="SUPFAM" id="SSF109604">
    <property type="entry name" value="HD-domain/PDEase-like"/>
    <property type="match status" value="1"/>
</dbReference>
<dbReference type="CDD" id="cd22431">
    <property type="entry name" value="KH-I_RNaseY"/>
    <property type="match status" value="1"/>
</dbReference>
<keyword evidence="7" id="KW-0175">Coiled coil</keyword>
<feature type="transmembrane region" description="Helical" evidence="5">
    <location>
        <begin position="12"/>
        <end position="35"/>
    </location>
</feature>
<keyword evidence="5" id="KW-0472">Membrane</keyword>
<dbReference type="EC" id="3.1.-.-" evidence="5 6"/>
<comment type="caution">
    <text evidence="9">The sequence shown here is derived from an EMBL/GenBank/DDBJ whole genome shotgun (WGS) entry which is preliminary data.</text>
</comment>
<keyword evidence="1 5" id="KW-0540">Nuclease</keyword>
<proteinExistence type="inferred from homology"/>
<evidence type="ECO:0000256" key="1">
    <source>
        <dbReference type="ARBA" id="ARBA00022722"/>
    </source>
</evidence>
<dbReference type="GO" id="GO:0006402">
    <property type="term" value="P:mRNA catabolic process"/>
    <property type="evidence" value="ECO:0007669"/>
    <property type="project" value="UniProtKB-UniRule"/>
</dbReference>
<feature type="domain" description="HD" evidence="8">
    <location>
        <begin position="305"/>
        <end position="398"/>
    </location>
</feature>
<dbReference type="PROSITE" id="PS51831">
    <property type="entry name" value="HD"/>
    <property type="match status" value="1"/>
</dbReference>
<evidence type="ECO:0000259" key="8">
    <source>
        <dbReference type="PROSITE" id="PS51831"/>
    </source>
</evidence>
<dbReference type="InterPro" id="IPR004087">
    <property type="entry name" value="KH_dom"/>
</dbReference>
<keyword evidence="5" id="KW-1133">Transmembrane helix</keyword>
<comment type="function">
    <text evidence="5">Endoribonuclease that initiates mRNA decay.</text>
</comment>
<evidence type="ECO:0000256" key="2">
    <source>
        <dbReference type="ARBA" id="ARBA00022759"/>
    </source>
</evidence>
<keyword evidence="3 5" id="KW-0378">Hydrolase</keyword>
<dbReference type="CDD" id="cd00077">
    <property type="entry name" value="HDc"/>
    <property type="match status" value="1"/>
</dbReference>
<accession>A0A373A0K2</accession>
<evidence type="ECO:0000313" key="9">
    <source>
        <dbReference type="EMBL" id="RGD61581.1"/>
    </source>
</evidence>
<dbReference type="Pfam" id="PF00013">
    <property type="entry name" value="KH_1"/>
    <property type="match status" value="1"/>
</dbReference>
<dbReference type="GO" id="GO:0004521">
    <property type="term" value="F:RNA endonuclease activity"/>
    <property type="evidence" value="ECO:0007669"/>
    <property type="project" value="UniProtKB-UniRule"/>
</dbReference>
<dbReference type="SUPFAM" id="SSF54791">
    <property type="entry name" value="Eukaryotic type KH-domain (KH-domain type I)"/>
    <property type="match status" value="1"/>
</dbReference>
<dbReference type="Pfam" id="PF12072">
    <property type="entry name" value="RNase_Y_N"/>
    <property type="match status" value="1"/>
</dbReference>
<dbReference type="HAMAP" id="MF_00335">
    <property type="entry name" value="RNase_Y"/>
    <property type="match status" value="1"/>
</dbReference>
<keyword evidence="2 5" id="KW-0255">Endonuclease</keyword>
<keyword evidence="5" id="KW-0812">Transmembrane</keyword>
<keyword evidence="10" id="KW-1185">Reference proteome</keyword>
<dbReference type="PANTHER" id="PTHR12826:SF15">
    <property type="entry name" value="RIBONUCLEASE Y"/>
    <property type="match status" value="1"/>
</dbReference>
<keyword evidence="5" id="KW-1003">Cell membrane</keyword>
<evidence type="ECO:0000313" key="10">
    <source>
        <dbReference type="Proteomes" id="UP000263377"/>
    </source>
</evidence>
<comment type="subcellular location">
    <subcellularLocation>
        <location evidence="5">Cell membrane</location>
        <topology evidence="5">Single-pass membrane protein</topology>
    </subcellularLocation>
</comment>
<dbReference type="InterPro" id="IPR017705">
    <property type="entry name" value="Ribonuclease_Y"/>
</dbReference>
<dbReference type="Pfam" id="PF01966">
    <property type="entry name" value="HD"/>
    <property type="match status" value="1"/>
</dbReference>
<feature type="coiled-coil region" evidence="7">
    <location>
        <begin position="46"/>
        <end position="139"/>
    </location>
</feature>
<dbReference type="PANTHER" id="PTHR12826">
    <property type="entry name" value="RIBONUCLEASE Y"/>
    <property type="match status" value="1"/>
</dbReference>
<dbReference type="GO" id="GO:0003723">
    <property type="term" value="F:RNA binding"/>
    <property type="evidence" value="ECO:0007669"/>
    <property type="project" value="UniProtKB-UniRule"/>
</dbReference>